<gene>
    <name evidence="1" type="ORF">POL72_44955</name>
</gene>
<comment type="caution">
    <text evidence="1">The sequence shown here is derived from an EMBL/GenBank/DDBJ whole genome shotgun (WGS) entry which is preliminary data.</text>
</comment>
<reference evidence="1 2" key="1">
    <citation type="submission" date="2023-01" db="EMBL/GenBank/DDBJ databases">
        <title>Minimal conservation of predation-associated metabolite biosynthetic gene clusters underscores biosynthetic potential of Myxococcota including descriptions for ten novel species: Archangium lansinium sp. nov., Myxococcus landrumus sp. nov., Nannocystis bai.</title>
        <authorList>
            <person name="Ahearne A."/>
            <person name="Stevens C."/>
            <person name="Dowd S."/>
        </authorList>
    </citation>
    <scope>NUCLEOTIDE SEQUENCE [LARGE SCALE GENOMIC DNA]</scope>
    <source>
        <strain evidence="1 2">WIWO2</strain>
    </source>
</reference>
<keyword evidence="2" id="KW-1185">Reference proteome</keyword>
<evidence type="ECO:0008006" key="3">
    <source>
        <dbReference type="Google" id="ProtNLM"/>
    </source>
</evidence>
<sequence>MESFLRWTMGVSGLGLVVALTGAAGCLGTAEGEDAALAEPSAAGAQALTGWQCAACASGEYTHSVSLSQGSALGCANGEAYRCELIPWATRASFAHCDASVACPPGWYVSSSQSGPSYCAGIYDRISCGAVPYPSGAYATCDPICYPGFTQTVVNAGVPSCDFQDKRTCVK</sequence>
<dbReference type="Proteomes" id="UP001217485">
    <property type="component" value="Unassembled WGS sequence"/>
</dbReference>
<dbReference type="EMBL" id="JAQNDK010000006">
    <property type="protein sequence ID" value="MDC0684949.1"/>
    <property type="molecule type" value="Genomic_DNA"/>
</dbReference>
<evidence type="ECO:0000313" key="2">
    <source>
        <dbReference type="Proteomes" id="UP001217485"/>
    </source>
</evidence>
<name>A0ABT5CET3_9BACT</name>
<evidence type="ECO:0000313" key="1">
    <source>
        <dbReference type="EMBL" id="MDC0684949.1"/>
    </source>
</evidence>
<dbReference type="RefSeq" id="WP_272103071.1">
    <property type="nucleotide sequence ID" value="NZ_JAQNDK010000006.1"/>
</dbReference>
<protein>
    <recommendedName>
        <fullName evidence="3">Lipoprotein</fullName>
    </recommendedName>
</protein>
<organism evidence="1 2">
    <name type="scientific">Sorangium atrum</name>
    <dbReference type="NCBI Taxonomy" id="2995308"/>
    <lineage>
        <taxon>Bacteria</taxon>
        <taxon>Pseudomonadati</taxon>
        <taxon>Myxococcota</taxon>
        <taxon>Polyangia</taxon>
        <taxon>Polyangiales</taxon>
        <taxon>Polyangiaceae</taxon>
        <taxon>Sorangium</taxon>
    </lineage>
</organism>
<proteinExistence type="predicted"/>
<accession>A0ABT5CET3</accession>
<dbReference type="PROSITE" id="PS51257">
    <property type="entry name" value="PROKAR_LIPOPROTEIN"/>
    <property type="match status" value="1"/>
</dbReference>